<dbReference type="RefSeq" id="WP_006912941.1">
    <property type="nucleotide sequence ID" value="NZ_AFNV02000008.1"/>
</dbReference>
<evidence type="ECO:0000313" key="2">
    <source>
        <dbReference type="EMBL" id="ERJ19674.1"/>
    </source>
</evidence>
<keyword evidence="3" id="KW-1185">Reference proteome</keyword>
<sequence>MWEWINDNAQALSFFASAGTLGVWLFYAHLLYSGFRRQRQARILVTQGWGQQIDSVCLISNMSQEPIYIHSITMTIRAYDTEYTEAITDFDEAQPRDSESHPKEVTRQGPLRVGEQMNLGTFRSLLRQTAKRHKDLSADESQPLHSLAVRNFKVTVVASYGPEGGLIGAQRKFLVRGEENQLMRPVAVSTKRMTRRRARQKMQNWLEQQISTTERCTVTSRDKATRSTGR</sequence>
<dbReference type="AlphaFoldDB" id="U2FUQ7"/>
<keyword evidence="1" id="KW-1133">Transmembrane helix</keyword>
<proteinExistence type="predicted"/>
<name>U2FUQ7_9GAMM</name>
<evidence type="ECO:0000313" key="3">
    <source>
        <dbReference type="Proteomes" id="UP000006242"/>
    </source>
</evidence>
<accession>U2FUQ7</accession>
<dbReference type="eggNOG" id="ENOG5032V0A">
    <property type="taxonomic scope" value="Bacteria"/>
</dbReference>
<reference evidence="2 3" key="2">
    <citation type="journal article" date="2013" name="PLoS ONE">
        <title>INDIGO - INtegrated Data Warehouse of MIcrobial GenOmes with Examples from the Red Sea Extremophiles.</title>
        <authorList>
            <person name="Alam I."/>
            <person name="Antunes A."/>
            <person name="Kamau A.A."/>
            <person name="Ba Alawi W."/>
            <person name="Kalkatawi M."/>
            <person name="Stingl U."/>
            <person name="Bajic V.B."/>
        </authorList>
    </citation>
    <scope>NUCLEOTIDE SEQUENCE [LARGE SCALE GENOMIC DNA]</scope>
    <source>
        <strain evidence="2 3">E1L3A</strain>
    </source>
</reference>
<feature type="transmembrane region" description="Helical" evidence="1">
    <location>
        <begin position="12"/>
        <end position="32"/>
    </location>
</feature>
<keyword evidence="1" id="KW-0812">Transmembrane</keyword>
<dbReference type="STRING" id="1033802.SSPSH_001444"/>
<organism evidence="2 3">
    <name type="scientific">Salinisphaera shabanensis E1L3A</name>
    <dbReference type="NCBI Taxonomy" id="1033802"/>
    <lineage>
        <taxon>Bacteria</taxon>
        <taxon>Pseudomonadati</taxon>
        <taxon>Pseudomonadota</taxon>
        <taxon>Gammaproteobacteria</taxon>
        <taxon>Salinisphaerales</taxon>
        <taxon>Salinisphaeraceae</taxon>
        <taxon>Salinisphaera</taxon>
    </lineage>
</organism>
<gene>
    <name evidence="2" type="ORF">SSPSH_001444</name>
</gene>
<evidence type="ECO:0000256" key="1">
    <source>
        <dbReference type="SAM" id="Phobius"/>
    </source>
</evidence>
<comment type="caution">
    <text evidence="2">The sequence shown here is derived from an EMBL/GenBank/DDBJ whole genome shotgun (WGS) entry which is preliminary data.</text>
</comment>
<protein>
    <submittedName>
        <fullName evidence="2">Uncharacterized protein</fullName>
    </submittedName>
</protein>
<keyword evidence="1" id="KW-0472">Membrane</keyword>
<reference evidence="2 3" key="1">
    <citation type="journal article" date="2011" name="J. Bacteriol.">
        <title>Genome sequence of Salinisphaera shabanensis, a gammaproteobacterium from the harsh, variable environment of the brine-seawater interface of the Shaban Deep in the Red Sea.</title>
        <authorList>
            <person name="Antunes A."/>
            <person name="Alam I."/>
            <person name="Bajic V.B."/>
            <person name="Stingl U."/>
        </authorList>
    </citation>
    <scope>NUCLEOTIDE SEQUENCE [LARGE SCALE GENOMIC DNA]</scope>
    <source>
        <strain evidence="2 3">E1L3A</strain>
    </source>
</reference>
<dbReference type="Proteomes" id="UP000006242">
    <property type="component" value="Unassembled WGS sequence"/>
</dbReference>
<dbReference type="EMBL" id="AFNV02000008">
    <property type="protein sequence ID" value="ERJ19674.1"/>
    <property type="molecule type" value="Genomic_DNA"/>
</dbReference>